<dbReference type="AlphaFoldDB" id="A0A814M766"/>
<evidence type="ECO:0000256" key="2">
    <source>
        <dbReference type="ARBA" id="ARBA00023157"/>
    </source>
</evidence>
<dbReference type="InterPro" id="IPR005018">
    <property type="entry name" value="DOMON_domain"/>
</dbReference>
<comment type="similarity">
    <text evidence="1">Belongs to the copper type II ascorbate-dependent monooxygenase family.</text>
</comment>
<dbReference type="EMBL" id="CAJOBC010004757">
    <property type="protein sequence ID" value="CAF3839683.1"/>
    <property type="molecule type" value="Genomic_DNA"/>
</dbReference>
<evidence type="ECO:0000313" key="8">
    <source>
        <dbReference type="Proteomes" id="UP000663829"/>
    </source>
</evidence>
<dbReference type="CDD" id="cd09631">
    <property type="entry name" value="DOMON_DOH"/>
    <property type="match status" value="1"/>
</dbReference>
<dbReference type="InterPro" id="IPR024548">
    <property type="entry name" value="Cu2_monoox_C"/>
</dbReference>
<keyword evidence="4" id="KW-0732">Signal</keyword>
<accession>A0A814M766</accession>
<dbReference type="SUPFAM" id="SSF49742">
    <property type="entry name" value="PHM/PNGase F"/>
    <property type="match status" value="2"/>
</dbReference>
<evidence type="ECO:0000256" key="1">
    <source>
        <dbReference type="ARBA" id="ARBA00010676"/>
    </source>
</evidence>
<dbReference type="GO" id="GO:0005507">
    <property type="term" value="F:copper ion binding"/>
    <property type="evidence" value="ECO:0007669"/>
    <property type="project" value="InterPro"/>
</dbReference>
<dbReference type="InterPro" id="IPR028460">
    <property type="entry name" value="Tbh/DBH"/>
</dbReference>
<dbReference type="EMBL" id="CAJNOQ010004756">
    <property type="protein sequence ID" value="CAF1072713.1"/>
    <property type="molecule type" value="Genomic_DNA"/>
</dbReference>
<dbReference type="Pfam" id="PF03712">
    <property type="entry name" value="Cu2_monoox_C"/>
    <property type="match status" value="1"/>
</dbReference>
<evidence type="ECO:0000259" key="5">
    <source>
        <dbReference type="PROSITE" id="PS50836"/>
    </source>
</evidence>
<dbReference type="Pfam" id="PF01082">
    <property type="entry name" value="Cu2_monooxygen"/>
    <property type="match status" value="1"/>
</dbReference>
<dbReference type="OrthoDB" id="10003276at2759"/>
<keyword evidence="8" id="KW-1185">Reference proteome</keyword>
<protein>
    <recommendedName>
        <fullName evidence="5">DOMON domain-containing protein</fullName>
    </recommendedName>
</protein>
<feature type="domain" description="DOMON" evidence="5">
    <location>
        <begin position="39"/>
        <end position="149"/>
    </location>
</feature>
<dbReference type="InterPro" id="IPR036939">
    <property type="entry name" value="Cu2_ascorb_mOase_N_sf"/>
</dbReference>
<evidence type="ECO:0000313" key="7">
    <source>
        <dbReference type="EMBL" id="CAF3839683.1"/>
    </source>
</evidence>
<dbReference type="Gene3D" id="2.60.40.1210">
    <property type="entry name" value="Cellobiose dehydrogenase, cytochrome domain"/>
    <property type="match status" value="1"/>
</dbReference>
<dbReference type="PROSITE" id="PS50836">
    <property type="entry name" value="DOMON"/>
    <property type="match status" value="1"/>
</dbReference>
<evidence type="ECO:0000313" key="6">
    <source>
        <dbReference type="EMBL" id="CAF1072713.1"/>
    </source>
</evidence>
<dbReference type="GO" id="GO:0004500">
    <property type="term" value="F:dopamine beta-monooxygenase activity"/>
    <property type="evidence" value="ECO:0007669"/>
    <property type="project" value="InterPro"/>
</dbReference>
<reference evidence="6" key="1">
    <citation type="submission" date="2021-02" db="EMBL/GenBank/DDBJ databases">
        <authorList>
            <person name="Nowell W R."/>
        </authorList>
    </citation>
    <scope>NUCLEOTIDE SEQUENCE</scope>
</reference>
<gene>
    <name evidence="6" type="ORF">GPM918_LOCUS17358</name>
    <name evidence="7" type="ORF">SRO942_LOCUS17359</name>
</gene>
<name>A0A814M766_9BILA</name>
<evidence type="ECO:0000256" key="3">
    <source>
        <dbReference type="ARBA" id="ARBA00023180"/>
    </source>
</evidence>
<dbReference type="Proteomes" id="UP000681722">
    <property type="component" value="Unassembled WGS sequence"/>
</dbReference>
<dbReference type="SMART" id="SM00664">
    <property type="entry name" value="DoH"/>
    <property type="match status" value="1"/>
</dbReference>
<organism evidence="6 8">
    <name type="scientific">Didymodactylos carnosus</name>
    <dbReference type="NCBI Taxonomy" id="1234261"/>
    <lineage>
        <taxon>Eukaryota</taxon>
        <taxon>Metazoa</taxon>
        <taxon>Spiralia</taxon>
        <taxon>Gnathifera</taxon>
        <taxon>Rotifera</taxon>
        <taxon>Eurotatoria</taxon>
        <taxon>Bdelloidea</taxon>
        <taxon>Philodinida</taxon>
        <taxon>Philodinidae</taxon>
        <taxon>Didymodactylos</taxon>
    </lineage>
</organism>
<keyword evidence="2" id="KW-1015">Disulfide bond</keyword>
<sequence length="440" mass="49961">MISLLHVIVLCATIRESQCLLSGPKSFMKYQYSTELKANIADLHWSVNNDKTEITFELQIKTLGWIALGITGGMKGADIGLGWVDQKGTVHFQDRHAVGEQRPLIDNTSSDWFALNGKEENGWTAIQFKRKLDTCDSLDYPIKLIFAWGLTDPSQNEDISYHEATRRDSRTLSLLSFTSPPDEEKFAKLDYFDFRLHNYAVPANDTTYHCSIHKIPAYAGKRHVIAHKMLIEDKNRDIVHHLLMYECEPTAEFDDNNLPDGDCYDVYPLTELCIGNIATGWAVGGDSIVEFPDKAGYPVGADFPVKYYLISMHYDNKPLTVGRRDSSGMRFYLGEKLRERDIGYLTLGTDSSPMALAIPPNVDQFIVDSYCQATHTKNFPKEGITVISALPHTHLQGVTVWSKLIRNNRVVKYLYNSDAYDFNYQFDNRLTEPIVLYPVS</sequence>
<feature type="signal peptide" evidence="4">
    <location>
        <begin position="1"/>
        <end position="19"/>
    </location>
</feature>
<dbReference type="PANTHER" id="PTHR10157">
    <property type="entry name" value="DOPAMINE BETA HYDROXYLASE RELATED"/>
    <property type="match status" value="1"/>
</dbReference>
<comment type="caution">
    <text evidence="6">The sequence shown here is derived from an EMBL/GenBank/DDBJ whole genome shotgun (WGS) entry which is preliminary data.</text>
</comment>
<dbReference type="InterPro" id="IPR014784">
    <property type="entry name" value="Cu2_ascorb_mOase-like_C"/>
</dbReference>
<proteinExistence type="inferred from homology"/>
<dbReference type="PRINTS" id="PR00767">
    <property type="entry name" value="DBMONOXGNASE"/>
</dbReference>
<feature type="chain" id="PRO_5035600694" description="DOMON domain-containing protein" evidence="4">
    <location>
        <begin position="20"/>
        <end position="440"/>
    </location>
</feature>
<dbReference type="InterPro" id="IPR008977">
    <property type="entry name" value="PHM/PNGase_F_dom_sf"/>
</dbReference>
<dbReference type="SUPFAM" id="SSF49344">
    <property type="entry name" value="CBD9-like"/>
    <property type="match status" value="1"/>
</dbReference>
<dbReference type="Pfam" id="PF03351">
    <property type="entry name" value="DOMON"/>
    <property type="match status" value="1"/>
</dbReference>
<dbReference type="InterPro" id="IPR000945">
    <property type="entry name" value="DBH-like"/>
</dbReference>
<evidence type="ECO:0000256" key="4">
    <source>
        <dbReference type="SAM" id="SignalP"/>
    </source>
</evidence>
<dbReference type="Gene3D" id="2.60.120.230">
    <property type="match status" value="1"/>
</dbReference>
<dbReference type="InterPro" id="IPR045266">
    <property type="entry name" value="DOH_DOMON"/>
</dbReference>
<dbReference type="InterPro" id="IPR000323">
    <property type="entry name" value="Cu2_ascorb_mOase_N"/>
</dbReference>
<dbReference type="Gene3D" id="2.60.120.310">
    <property type="entry name" value="Copper type II, ascorbate-dependent monooxygenase, N-terminal domain"/>
    <property type="match status" value="1"/>
</dbReference>
<keyword evidence="3" id="KW-0325">Glycoprotein</keyword>
<dbReference type="Proteomes" id="UP000663829">
    <property type="component" value="Unassembled WGS sequence"/>
</dbReference>
<dbReference type="PANTHER" id="PTHR10157:SF23">
    <property type="entry name" value="MOXD1 HOMOLOG 1"/>
    <property type="match status" value="1"/>
</dbReference>